<dbReference type="PROSITE" id="PS50011">
    <property type="entry name" value="PROTEIN_KINASE_DOM"/>
    <property type="match status" value="1"/>
</dbReference>
<keyword evidence="5" id="KW-0418">Kinase</keyword>
<evidence type="ECO:0000256" key="6">
    <source>
        <dbReference type="ARBA" id="ARBA00022840"/>
    </source>
</evidence>
<evidence type="ECO:0000256" key="7">
    <source>
        <dbReference type="SAM" id="MobiDB-lite"/>
    </source>
</evidence>
<dbReference type="SMART" id="SM00220">
    <property type="entry name" value="S_TKc"/>
    <property type="match status" value="1"/>
</dbReference>
<evidence type="ECO:0000256" key="5">
    <source>
        <dbReference type="ARBA" id="ARBA00022777"/>
    </source>
</evidence>
<keyword evidence="3" id="KW-0808">Transferase</keyword>
<dbReference type="GO" id="GO:0004674">
    <property type="term" value="F:protein serine/threonine kinase activity"/>
    <property type="evidence" value="ECO:0007669"/>
    <property type="project" value="UniProtKB-KW"/>
</dbReference>
<gene>
    <name evidence="9" type="ORF">WICMUC_001585</name>
</gene>
<organism evidence="9 10">
    <name type="scientific">Wickerhamomyces mucosus</name>
    <dbReference type="NCBI Taxonomy" id="1378264"/>
    <lineage>
        <taxon>Eukaryota</taxon>
        <taxon>Fungi</taxon>
        <taxon>Dikarya</taxon>
        <taxon>Ascomycota</taxon>
        <taxon>Saccharomycotina</taxon>
        <taxon>Saccharomycetes</taxon>
        <taxon>Phaffomycetales</taxon>
        <taxon>Wickerhamomycetaceae</taxon>
        <taxon>Wickerhamomyces</taxon>
    </lineage>
</organism>
<evidence type="ECO:0000256" key="2">
    <source>
        <dbReference type="ARBA" id="ARBA00022527"/>
    </source>
</evidence>
<dbReference type="PROSITE" id="PS00108">
    <property type="entry name" value="PROTEIN_KINASE_ST"/>
    <property type="match status" value="1"/>
</dbReference>
<reference evidence="9" key="1">
    <citation type="journal article" date="2021" name="Open Biol.">
        <title>Shared evolutionary footprints suggest mitochondrial oxidative damage underlies multiple complex I losses in fungi.</title>
        <authorList>
            <person name="Schikora-Tamarit M.A."/>
            <person name="Marcet-Houben M."/>
            <person name="Nosek J."/>
            <person name="Gabaldon T."/>
        </authorList>
    </citation>
    <scope>NUCLEOTIDE SEQUENCE</scope>
    <source>
        <strain evidence="9">CBS6341</strain>
    </source>
</reference>
<dbReference type="EC" id="2.7.11.1" evidence="1"/>
<evidence type="ECO:0000256" key="4">
    <source>
        <dbReference type="ARBA" id="ARBA00022741"/>
    </source>
</evidence>
<keyword evidence="4" id="KW-0547">Nucleotide-binding</keyword>
<dbReference type="Gene3D" id="1.10.510.10">
    <property type="entry name" value="Transferase(Phosphotransferase) domain 1"/>
    <property type="match status" value="1"/>
</dbReference>
<keyword evidence="10" id="KW-1185">Reference proteome</keyword>
<dbReference type="AlphaFoldDB" id="A0A9P8TGV2"/>
<dbReference type="InterPro" id="IPR008271">
    <property type="entry name" value="Ser/Thr_kinase_AS"/>
</dbReference>
<sequence>MESDGKENVNVRVHQGALRESAELISLYERGRKHELEQAEKRRHEESSLEKSDIIQKENENQFTVLKDLNTYEVPLEKTSKNNDDTNPFIDAERERSNDVVNNLNLKLKLRSPPKKSHLSTPSTGRTIMINTSISNTASVRTNLTNITPSDDTDVPIEILEEMNKIQETFQGLDQKYRLIDKIGEGTFSTVYKAEALMDDANYLIGEKIYSSPEIKRRKKAKTKPKIYVALKRIYVTSSPQRIFNELNLLYMLSGSKRVAPLLEALRFQDQIIAVLPYYHHADFREFFRDLPIQGIKHYMYELFQSLKFVHSKRIIHRDIKPTNFLYDPFTKRGVLVDFGLAEQESISIVYDKAQAGYCPCIHPSNKIITKHEDPLKGYPKNDDRPGRRANRAGTRGFRAPEVLFKCPYQRVDIDVWSAGVILLTLLSRRFPFFNSRDDTDALVELTSIFGLKELQEAALIHGLGLDTNLMTLTNVKKHSLGGLIHSAIKVEDEKNTLPKDSVAYDTLKAMNERGEIKHKPQDDHEIYILKKAHIEAFEVMSHCFKLNPEERSSANQILKLPFFDDFNQGFKADPESKPEEYIFTKNIAEDDEIFLIGQAH</sequence>
<dbReference type="EMBL" id="JAEUBF010000452">
    <property type="protein sequence ID" value="KAH3678304.1"/>
    <property type="molecule type" value="Genomic_DNA"/>
</dbReference>
<dbReference type="GO" id="GO:0044773">
    <property type="term" value="P:mitotic DNA damage checkpoint signaling"/>
    <property type="evidence" value="ECO:0007669"/>
    <property type="project" value="TreeGrafter"/>
</dbReference>
<name>A0A9P8TGV2_9ASCO</name>
<evidence type="ECO:0000259" key="8">
    <source>
        <dbReference type="PROSITE" id="PS50011"/>
    </source>
</evidence>
<keyword evidence="2" id="KW-0723">Serine/threonine-protein kinase</keyword>
<dbReference type="PANTHER" id="PTHR44167">
    <property type="entry name" value="OVARIAN-SPECIFIC SERINE/THREONINE-PROTEIN KINASE LOK-RELATED"/>
    <property type="match status" value="1"/>
</dbReference>
<evidence type="ECO:0000256" key="1">
    <source>
        <dbReference type="ARBA" id="ARBA00012513"/>
    </source>
</evidence>
<dbReference type="InterPro" id="IPR011009">
    <property type="entry name" value="Kinase-like_dom_sf"/>
</dbReference>
<comment type="caution">
    <text evidence="9">The sequence shown here is derived from an EMBL/GenBank/DDBJ whole genome shotgun (WGS) entry which is preliminary data.</text>
</comment>
<dbReference type="PANTHER" id="PTHR44167:SF23">
    <property type="entry name" value="CDC7 KINASE, ISOFORM A-RELATED"/>
    <property type="match status" value="1"/>
</dbReference>
<dbReference type="Gene3D" id="3.30.200.20">
    <property type="entry name" value="Phosphorylase Kinase, domain 1"/>
    <property type="match status" value="1"/>
</dbReference>
<dbReference type="OrthoDB" id="10020333at2759"/>
<protein>
    <recommendedName>
        <fullName evidence="1">non-specific serine/threonine protein kinase</fullName>
        <ecNumber evidence="1">2.7.11.1</ecNumber>
    </recommendedName>
</protein>
<dbReference type="Proteomes" id="UP000769528">
    <property type="component" value="Unassembled WGS sequence"/>
</dbReference>
<keyword evidence="6" id="KW-0067">ATP-binding</keyword>
<dbReference type="GO" id="GO:0005524">
    <property type="term" value="F:ATP binding"/>
    <property type="evidence" value="ECO:0007669"/>
    <property type="project" value="UniProtKB-KW"/>
</dbReference>
<dbReference type="GO" id="GO:0005634">
    <property type="term" value="C:nucleus"/>
    <property type="evidence" value="ECO:0007669"/>
    <property type="project" value="TreeGrafter"/>
</dbReference>
<dbReference type="SUPFAM" id="SSF56112">
    <property type="entry name" value="Protein kinase-like (PK-like)"/>
    <property type="match status" value="1"/>
</dbReference>
<evidence type="ECO:0000256" key="3">
    <source>
        <dbReference type="ARBA" id="ARBA00022679"/>
    </source>
</evidence>
<feature type="domain" description="Protein kinase" evidence="8">
    <location>
        <begin position="177"/>
        <end position="564"/>
    </location>
</feature>
<proteinExistence type="predicted"/>
<feature type="region of interest" description="Disordered" evidence="7">
    <location>
        <begin position="373"/>
        <end position="393"/>
    </location>
</feature>
<accession>A0A9P8TGV2</accession>
<evidence type="ECO:0000313" key="9">
    <source>
        <dbReference type="EMBL" id="KAH3678304.1"/>
    </source>
</evidence>
<feature type="compositionally biased region" description="Basic and acidic residues" evidence="7">
    <location>
        <begin position="373"/>
        <end position="387"/>
    </location>
</feature>
<dbReference type="CDD" id="cd14019">
    <property type="entry name" value="STKc_Cdc7"/>
    <property type="match status" value="1"/>
</dbReference>
<reference evidence="9" key="2">
    <citation type="submission" date="2021-01" db="EMBL/GenBank/DDBJ databases">
        <authorList>
            <person name="Schikora-Tamarit M.A."/>
        </authorList>
    </citation>
    <scope>NUCLEOTIDE SEQUENCE</scope>
    <source>
        <strain evidence="9">CBS6341</strain>
    </source>
</reference>
<dbReference type="Pfam" id="PF00069">
    <property type="entry name" value="Pkinase"/>
    <property type="match status" value="2"/>
</dbReference>
<evidence type="ECO:0000313" key="10">
    <source>
        <dbReference type="Proteomes" id="UP000769528"/>
    </source>
</evidence>
<dbReference type="InterPro" id="IPR000719">
    <property type="entry name" value="Prot_kinase_dom"/>
</dbReference>